<organism evidence="1 2">
    <name type="scientific">Ophiocordyceps australis</name>
    <dbReference type="NCBI Taxonomy" id="1399860"/>
    <lineage>
        <taxon>Eukaryota</taxon>
        <taxon>Fungi</taxon>
        <taxon>Dikarya</taxon>
        <taxon>Ascomycota</taxon>
        <taxon>Pezizomycotina</taxon>
        <taxon>Sordariomycetes</taxon>
        <taxon>Hypocreomycetidae</taxon>
        <taxon>Hypocreales</taxon>
        <taxon>Ophiocordycipitaceae</taxon>
        <taxon>Ophiocordyceps</taxon>
    </lineage>
</organism>
<evidence type="ECO:0000313" key="1">
    <source>
        <dbReference type="EMBL" id="PHH60587.1"/>
    </source>
</evidence>
<protein>
    <submittedName>
        <fullName evidence="1">Uncharacterized protein</fullName>
    </submittedName>
</protein>
<evidence type="ECO:0000313" key="2">
    <source>
        <dbReference type="Proteomes" id="UP000226192"/>
    </source>
</evidence>
<gene>
    <name evidence="1" type="ORF">CDD81_1443</name>
</gene>
<comment type="caution">
    <text evidence="1">The sequence shown here is derived from an EMBL/GenBank/DDBJ whole genome shotgun (WGS) entry which is preliminary data.</text>
</comment>
<sequence length="105" mass="11816">MKRHLKSQVLEMGFIKAANKHWLGRIALCRLGHWKTWSREVTTTLPSAELFAMGSSPEAIGDYYANKPRNANTAHTRGNPTRYSLKCGPGIYQQEKGKRGQISDV</sequence>
<dbReference type="EMBL" id="NJET01000139">
    <property type="protein sequence ID" value="PHH60587.1"/>
    <property type="molecule type" value="Genomic_DNA"/>
</dbReference>
<dbReference type="AlphaFoldDB" id="A0A2C5XVW0"/>
<name>A0A2C5XVW0_9HYPO</name>
<accession>A0A2C5XVW0</accession>
<keyword evidence="2" id="KW-1185">Reference proteome</keyword>
<reference evidence="1 2" key="1">
    <citation type="submission" date="2017-06" db="EMBL/GenBank/DDBJ databases">
        <title>Ant-infecting Ophiocordyceps genomes reveal a high diversity of potential behavioral manipulation genes and a possible major role for enterotoxins.</title>
        <authorList>
            <person name="De Bekker C."/>
            <person name="Evans H.C."/>
            <person name="Brachmann A."/>
            <person name="Hughes D.P."/>
        </authorList>
    </citation>
    <scope>NUCLEOTIDE SEQUENCE [LARGE SCALE GENOMIC DNA]</scope>
    <source>
        <strain evidence="1 2">Map64</strain>
    </source>
</reference>
<proteinExistence type="predicted"/>
<dbReference type="Proteomes" id="UP000226192">
    <property type="component" value="Unassembled WGS sequence"/>
</dbReference>